<accession>A0A8X6IGX8</accession>
<evidence type="ECO:0000313" key="1">
    <source>
        <dbReference type="EMBL" id="GFS45410.1"/>
    </source>
</evidence>
<dbReference type="AlphaFoldDB" id="A0A8X6IGX8"/>
<organism evidence="1 2">
    <name type="scientific">Trichonephila inaurata madagascariensis</name>
    <dbReference type="NCBI Taxonomy" id="2747483"/>
    <lineage>
        <taxon>Eukaryota</taxon>
        <taxon>Metazoa</taxon>
        <taxon>Ecdysozoa</taxon>
        <taxon>Arthropoda</taxon>
        <taxon>Chelicerata</taxon>
        <taxon>Arachnida</taxon>
        <taxon>Araneae</taxon>
        <taxon>Araneomorphae</taxon>
        <taxon>Entelegynae</taxon>
        <taxon>Araneoidea</taxon>
        <taxon>Nephilidae</taxon>
        <taxon>Trichonephila</taxon>
        <taxon>Trichonephila inaurata</taxon>
    </lineage>
</organism>
<reference evidence="1" key="1">
    <citation type="submission" date="2020-08" db="EMBL/GenBank/DDBJ databases">
        <title>Multicomponent nature underlies the extraordinary mechanical properties of spider dragline silk.</title>
        <authorList>
            <person name="Kono N."/>
            <person name="Nakamura H."/>
            <person name="Mori M."/>
            <person name="Yoshida Y."/>
            <person name="Ohtoshi R."/>
            <person name="Malay A.D."/>
            <person name="Moran D.A.P."/>
            <person name="Tomita M."/>
            <person name="Numata K."/>
            <person name="Arakawa K."/>
        </authorList>
    </citation>
    <scope>NUCLEOTIDE SEQUENCE</scope>
</reference>
<sequence length="90" mass="10236">MLRFAMIEECLRGWKRGGDSALLGWENNMLIRPLLRKGRRKLCKMGLNGRSHNARVGIKSDMPTGIYVANSILKEPFDRILSCLEFPKCG</sequence>
<dbReference type="EMBL" id="BMAV01025861">
    <property type="protein sequence ID" value="GFS45410.1"/>
    <property type="molecule type" value="Genomic_DNA"/>
</dbReference>
<name>A0A8X6IGX8_9ARAC</name>
<comment type="caution">
    <text evidence="1">The sequence shown here is derived from an EMBL/GenBank/DDBJ whole genome shotgun (WGS) entry which is preliminary data.</text>
</comment>
<proteinExistence type="predicted"/>
<dbReference type="OrthoDB" id="10278016at2759"/>
<protein>
    <submittedName>
        <fullName evidence="1">Uncharacterized protein</fullName>
    </submittedName>
</protein>
<evidence type="ECO:0000313" key="2">
    <source>
        <dbReference type="Proteomes" id="UP000886998"/>
    </source>
</evidence>
<gene>
    <name evidence="1" type="ORF">TNIN_67631</name>
</gene>
<keyword evidence="2" id="KW-1185">Reference proteome</keyword>
<dbReference type="Proteomes" id="UP000886998">
    <property type="component" value="Unassembled WGS sequence"/>
</dbReference>